<dbReference type="InterPro" id="IPR012337">
    <property type="entry name" value="RNaseH-like_sf"/>
</dbReference>
<dbReference type="Proteomes" id="UP000593560">
    <property type="component" value="Unassembled WGS sequence"/>
</dbReference>
<protein>
    <recommendedName>
        <fullName evidence="1">RNase H type-1 domain-containing protein</fullName>
    </recommendedName>
</protein>
<sequence>LVLNQRLFTNVEHVKWGIGYDSSCGICGHHSKDILYVLRDCPTTKEIWFYVFLDGINGCFFTGDLLQWEDMSRQQESNFVTHILKNWISLCTDRAGILDGLTLIHYRRYEGVMIQIDSLEAVKTIQHSSLMSSNSALIKHIHLLLANAELWVIQYFPIGLNKVADCLAKMAFDTNHGLKIFKEIPREVLALSSTVQVSDSLAQRTLM</sequence>
<dbReference type="InterPro" id="IPR002156">
    <property type="entry name" value="RNaseH_domain"/>
</dbReference>
<dbReference type="EMBL" id="JABFAD010000005">
    <property type="protein sequence ID" value="MBA0797987.1"/>
    <property type="molecule type" value="Genomic_DNA"/>
</dbReference>
<name>A0A7J9GK98_9ROSI</name>
<dbReference type="InterPro" id="IPR036397">
    <property type="entry name" value="RNaseH_sf"/>
</dbReference>
<evidence type="ECO:0000313" key="3">
    <source>
        <dbReference type="Proteomes" id="UP000593560"/>
    </source>
</evidence>
<dbReference type="SUPFAM" id="SSF53098">
    <property type="entry name" value="Ribonuclease H-like"/>
    <property type="match status" value="1"/>
</dbReference>
<organism evidence="2 3">
    <name type="scientific">Gossypium harknessii</name>
    <dbReference type="NCBI Taxonomy" id="34285"/>
    <lineage>
        <taxon>Eukaryota</taxon>
        <taxon>Viridiplantae</taxon>
        <taxon>Streptophyta</taxon>
        <taxon>Embryophyta</taxon>
        <taxon>Tracheophyta</taxon>
        <taxon>Spermatophyta</taxon>
        <taxon>Magnoliopsida</taxon>
        <taxon>eudicotyledons</taxon>
        <taxon>Gunneridae</taxon>
        <taxon>Pentapetalae</taxon>
        <taxon>rosids</taxon>
        <taxon>malvids</taxon>
        <taxon>Malvales</taxon>
        <taxon>Malvaceae</taxon>
        <taxon>Malvoideae</taxon>
        <taxon>Gossypium</taxon>
    </lineage>
</organism>
<feature type="domain" description="RNase H type-1" evidence="1">
    <location>
        <begin position="95"/>
        <end position="171"/>
    </location>
</feature>
<dbReference type="GO" id="GO:0003676">
    <property type="term" value="F:nucleic acid binding"/>
    <property type="evidence" value="ECO:0007669"/>
    <property type="project" value="InterPro"/>
</dbReference>
<accession>A0A7J9GK98</accession>
<feature type="non-terminal residue" evidence="2">
    <location>
        <position position="1"/>
    </location>
</feature>
<dbReference type="GO" id="GO:0004523">
    <property type="term" value="F:RNA-DNA hybrid ribonuclease activity"/>
    <property type="evidence" value="ECO:0007669"/>
    <property type="project" value="InterPro"/>
</dbReference>
<dbReference type="Pfam" id="PF13456">
    <property type="entry name" value="RVT_3"/>
    <property type="match status" value="1"/>
</dbReference>
<evidence type="ECO:0000259" key="1">
    <source>
        <dbReference type="Pfam" id="PF13456"/>
    </source>
</evidence>
<dbReference type="OrthoDB" id="995593at2759"/>
<proteinExistence type="predicted"/>
<dbReference type="AlphaFoldDB" id="A0A7J9GK98"/>
<comment type="caution">
    <text evidence="2">The sequence shown here is derived from an EMBL/GenBank/DDBJ whole genome shotgun (WGS) entry which is preliminary data.</text>
</comment>
<keyword evidence="3" id="KW-1185">Reference proteome</keyword>
<evidence type="ECO:0000313" key="2">
    <source>
        <dbReference type="EMBL" id="MBA0797987.1"/>
    </source>
</evidence>
<gene>
    <name evidence="2" type="ORF">Gohar_008627</name>
</gene>
<dbReference type="Gene3D" id="3.30.420.10">
    <property type="entry name" value="Ribonuclease H-like superfamily/Ribonuclease H"/>
    <property type="match status" value="1"/>
</dbReference>
<reference evidence="2 3" key="1">
    <citation type="journal article" date="2019" name="Genome Biol. Evol.">
        <title>Insights into the evolution of the New World diploid cottons (Gossypium, subgenus Houzingenia) based on genome sequencing.</title>
        <authorList>
            <person name="Grover C.E."/>
            <person name="Arick M.A. 2nd"/>
            <person name="Thrash A."/>
            <person name="Conover J.L."/>
            <person name="Sanders W.S."/>
            <person name="Peterson D.G."/>
            <person name="Frelichowski J.E."/>
            <person name="Scheffler J.A."/>
            <person name="Scheffler B.E."/>
            <person name="Wendel J.F."/>
        </authorList>
    </citation>
    <scope>NUCLEOTIDE SEQUENCE [LARGE SCALE GENOMIC DNA]</scope>
    <source>
        <strain evidence="2">0</strain>
        <tissue evidence="2">Leaf</tissue>
    </source>
</reference>